<dbReference type="AlphaFoldDB" id="A0AA88YLQ8"/>
<gene>
    <name evidence="2" type="ORF">FSP39_018826</name>
</gene>
<reference evidence="2" key="1">
    <citation type="submission" date="2019-08" db="EMBL/GenBank/DDBJ databases">
        <title>The improved chromosome-level genome for the pearl oyster Pinctada fucata martensii using PacBio sequencing and Hi-C.</title>
        <authorList>
            <person name="Zheng Z."/>
        </authorList>
    </citation>
    <scope>NUCLEOTIDE SEQUENCE</scope>
    <source>
        <strain evidence="2">ZZ-2019</strain>
        <tissue evidence="2">Adductor muscle</tissue>
    </source>
</reference>
<comment type="caution">
    <text evidence="2">The sequence shown here is derived from an EMBL/GenBank/DDBJ whole genome shotgun (WGS) entry which is preliminary data.</text>
</comment>
<protein>
    <submittedName>
        <fullName evidence="2">Uncharacterized protein</fullName>
    </submittedName>
</protein>
<keyword evidence="3" id="KW-1185">Reference proteome</keyword>
<evidence type="ECO:0000313" key="3">
    <source>
        <dbReference type="Proteomes" id="UP001186944"/>
    </source>
</evidence>
<keyword evidence="1" id="KW-0732">Signal</keyword>
<accession>A0AA88YLQ8</accession>
<dbReference type="EMBL" id="VSWD01000005">
    <property type="protein sequence ID" value="KAK3103377.1"/>
    <property type="molecule type" value="Genomic_DNA"/>
</dbReference>
<evidence type="ECO:0000256" key="1">
    <source>
        <dbReference type="SAM" id="SignalP"/>
    </source>
</evidence>
<dbReference type="Proteomes" id="UP001186944">
    <property type="component" value="Unassembled WGS sequence"/>
</dbReference>
<feature type="signal peptide" evidence="1">
    <location>
        <begin position="1"/>
        <end position="16"/>
    </location>
</feature>
<organism evidence="2 3">
    <name type="scientific">Pinctada imbricata</name>
    <name type="common">Atlantic pearl-oyster</name>
    <name type="synonym">Pinctada martensii</name>
    <dbReference type="NCBI Taxonomy" id="66713"/>
    <lineage>
        <taxon>Eukaryota</taxon>
        <taxon>Metazoa</taxon>
        <taxon>Spiralia</taxon>
        <taxon>Lophotrochozoa</taxon>
        <taxon>Mollusca</taxon>
        <taxon>Bivalvia</taxon>
        <taxon>Autobranchia</taxon>
        <taxon>Pteriomorphia</taxon>
        <taxon>Pterioida</taxon>
        <taxon>Pterioidea</taxon>
        <taxon>Pteriidae</taxon>
        <taxon>Pinctada</taxon>
    </lineage>
</organism>
<sequence length="138" mass="15142">MWKAIVLLTLSWGVNANITGQHPEPGTCMCIAGTGVHARTKAGLSGSIYAIVNSGDCFKFHGGILTTDGYTWYQLQHASGNKVREMAGGCHVCDSYHYKGRVVDVEPGTRRTELEKDCRKYGGVAMDEGNHIHCEFRH</sequence>
<name>A0AA88YLQ8_PINIB</name>
<evidence type="ECO:0000313" key="2">
    <source>
        <dbReference type="EMBL" id="KAK3103377.1"/>
    </source>
</evidence>
<feature type="chain" id="PRO_5041705207" evidence="1">
    <location>
        <begin position="17"/>
        <end position="138"/>
    </location>
</feature>
<proteinExistence type="predicted"/>